<keyword evidence="8" id="KW-0378">Hydrolase</keyword>
<comment type="function">
    <text evidence="12">Involved in the biosynthesis of lipid A, a phosphorylated glycolipid that in bacteria anchors the lipopolysaccharide to the outer membrane of the cell. Lipid A-like molecules in plants may serve as structural components of the outer membranes of mitochondria and/or chloroplasts, or may be involved in signal transduction or plant defense responses.</text>
</comment>
<evidence type="ECO:0000256" key="12">
    <source>
        <dbReference type="ARBA" id="ARBA00024987"/>
    </source>
</evidence>
<evidence type="ECO:0000256" key="2">
    <source>
        <dbReference type="ARBA" id="ARBA00005002"/>
    </source>
</evidence>
<evidence type="ECO:0000256" key="5">
    <source>
        <dbReference type="ARBA" id="ARBA00022516"/>
    </source>
</evidence>
<sequence>MRLSRIVGGCTALQSLYHHISWKPTGKQQQTLAAEVRLSGIGLHSGAAATARLFPAMAGEGRYFVAFGRSRIPATIEYAVNSPLCTTLCRGGVRVRTVEHLLSALEACGVDNCRIEIEGGEEVPILDGSAKHWVEAIGHAGMCEATDFSGNTKEKMAPVICDPKYVCRGDTFIIALPSSKFHITYGINFPKVPAIGCQWFSCSVDAYTYSKQIASSRSFCIYEEIEHMRNAGLIQGGSIENAIVCSALSGWLNGPLRFCNEPCRHKILDLIGDFSLFAQNGHQGFPFSHLIAYKMYRLSVVNFSVTFPAALLSDFPAIIISFIIKL</sequence>
<keyword evidence="14" id="KW-1185">Reference proteome</keyword>
<comment type="similarity">
    <text evidence="3">Belongs to the LpxC family.</text>
</comment>
<reference evidence="13 14" key="1">
    <citation type="journal article" date="2021" name="Hortic Res">
        <title>Chromosome-scale assembly of the Dendrobium chrysotoxum genome enhances the understanding of orchid evolution.</title>
        <authorList>
            <person name="Zhang Y."/>
            <person name="Zhang G.Q."/>
            <person name="Zhang D."/>
            <person name="Liu X.D."/>
            <person name="Xu X.Y."/>
            <person name="Sun W.H."/>
            <person name="Yu X."/>
            <person name="Zhu X."/>
            <person name="Wang Z.W."/>
            <person name="Zhao X."/>
            <person name="Zhong W.Y."/>
            <person name="Chen H."/>
            <person name="Yin W.L."/>
            <person name="Huang T."/>
            <person name="Niu S.C."/>
            <person name="Liu Z.J."/>
        </authorList>
    </citation>
    <scope>NUCLEOTIDE SEQUENCE [LARGE SCALE GENOMIC DNA]</scope>
    <source>
        <strain evidence="13">Lindl</strain>
    </source>
</reference>
<evidence type="ECO:0000256" key="11">
    <source>
        <dbReference type="ARBA" id="ARBA00024535"/>
    </source>
</evidence>
<dbReference type="GO" id="GO:0016020">
    <property type="term" value="C:membrane"/>
    <property type="evidence" value="ECO:0007669"/>
    <property type="project" value="GOC"/>
</dbReference>
<protein>
    <recommendedName>
        <fullName evidence="4">UDP-3-O-acyl-N-acetylglucosamine deacetylase</fullName>
        <ecNumber evidence="4">3.5.1.108</ecNumber>
    </recommendedName>
</protein>
<dbReference type="EMBL" id="JAGFBR010000017">
    <property type="protein sequence ID" value="KAH0451728.1"/>
    <property type="molecule type" value="Genomic_DNA"/>
</dbReference>
<evidence type="ECO:0000256" key="3">
    <source>
        <dbReference type="ARBA" id="ARBA00006170"/>
    </source>
</evidence>
<dbReference type="PANTHER" id="PTHR33694">
    <property type="entry name" value="UDP-3-O-ACYL-N-ACETYLGLUCOSAMINE DEACETYLASE 1, MITOCHONDRIAL-RELATED"/>
    <property type="match status" value="1"/>
</dbReference>
<evidence type="ECO:0000313" key="13">
    <source>
        <dbReference type="EMBL" id="KAH0451728.1"/>
    </source>
</evidence>
<evidence type="ECO:0000256" key="4">
    <source>
        <dbReference type="ARBA" id="ARBA00012745"/>
    </source>
</evidence>
<keyword evidence="5" id="KW-0444">Lipid biosynthesis</keyword>
<dbReference type="InterPro" id="IPR020568">
    <property type="entry name" value="Ribosomal_Su5_D2-typ_SF"/>
</dbReference>
<organism evidence="13 14">
    <name type="scientific">Dendrobium chrysotoxum</name>
    <name type="common">Orchid</name>
    <dbReference type="NCBI Taxonomy" id="161865"/>
    <lineage>
        <taxon>Eukaryota</taxon>
        <taxon>Viridiplantae</taxon>
        <taxon>Streptophyta</taxon>
        <taxon>Embryophyta</taxon>
        <taxon>Tracheophyta</taxon>
        <taxon>Spermatophyta</taxon>
        <taxon>Magnoliopsida</taxon>
        <taxon>Liliopsida</taxon>
        <taxon>Asparagales</taxon>
        <taxon>Orchidaceae</taxon>
        <taxon>Epidendroideae</taxon>
        <taxon>Malaxideae</taxon>
        <taxon>Dendrobiinae</taxon>
        <taxon>Dendrobium</taxon>
    </lineage>
</organism>
<gene>
    <name evidence="13" type="ORF">IEQ34_019027</name>
</gene>
<dbReference type="InterPro" id="IPR004463">
    <property type="entry name" value="UDP-acyl_GlcNac_deAcase"/>
</dbReference>
<dbReference type="GO" id="GO:0005739">
    <property type="term" value="C:mitochondrion"/>
    <property type="evidence" value="ECO:0007669"/>
    <property type="project" value="UniProtKB-ARBA"/>
</dbReference>
<dbReference type="InterPro" id="IPR011334">
    <property type="entry name" value="UDP-acyl_GlcNac_deAcase_C"/>
</dbReference>
<evidence type="ECO:0000256" key="6">
    <source>
        <dbReference type="ARBA" id="ARBA00022556"/>
    </source>
</evidence>
<evidence type="ECO:0000256" key="1">
    <source>
        <dbReference type="ARBA" id="ARBA00001947"/>
    </source>
</evidence>
<dbReference type="SUPFAM" id="SSF54211">
    <property type="entry name" value="Ribosomal protein S5 domain 2-like"/>
    <property type="match status" value="2"/>
</dbReference>
<dbReference type="PANTHER" id="PTHR33694:SF1">
    <property type="entry name" value="UDP-3-O-ACYL-N-ACETYLGLUCOSAMINE DEACETYLASE 1, MITOCHONDRIAL-RELATED"/>
    <property type="match status" value="1"/>
</dbReference>
<dbReference type="GO" id="GO:0046872">
    <property type="term" value="F:metal ion binding"/>
    <property type="evidence" value="ECO:0007669"/>
    <property type="project" value="UniProtKB-KW"/>
</dbReference>
<evidence type="ECO:0000313" key="14">
    <source>
        <dbReference type="Proteomes" id="UP000775213"/>
    </source>
</evidence>
<evidence type="ECO:0000256" key="7">
    <source>
        <dbReference type="ARBA" id="ARBA00022723"/>
    </source>
</evidence>
<name>A0AAV7G8U6_DENCH</name>
<keyword evidence="9" id="KW-0862">Zinc</keyword>
<evidence type="ECO:0000256" key="10">
    <source>
        <dbReference type="ARBA" id="ARBA00023098"/>
    </source>
</evidence>
<dbReference type="Gene3D" id="3.30.1700.10">
    <property type="entry name" value="lpxc deacetylase, domain 2"/>
    <property type="match status" value="1"/>
</dbReference>
<dbReference type="GO" id="GO:0103117">
    <property type="term" value="F:UDP-3-O-acyl-N-acetylglucosamine deacetylase activity"/>
    <property type="evidence" value="ECO:0007669"/>
    <property type="project" value="UniProtKB-EC"/>
</dbReference>
<dbReference type="InterPro" id="IPR015870">
    <property type="entry name" value="UDP-acyl_N-AcGlcN_deAcase_N"/>
</dbReference>
<keyword evidence="6" id="KW-0441">Lipid A biosynthesis</keyword>
<comment type="caution">
    <text evidence="13">The sequence shown here is derived from an EMBL/GenBank/DDBJ whole genome shotgun (WGS) entry which is preliminary data.</text>
</comment>
<dbReference type="GO" id="GO:0009245">
    <property type="term" value="P:lipid A biosynthetic process"/>
    <property type="evidence" value="ECO:0007669"/>
    <property type="project" value="UniProtKB-KW"/>
</dbReference>
<comment type="catalytic activity">
    <reaction evidence="11">
        <text>a UDP-3-O-[(3R)-3-hydroxyacyl]-N-acetyl-alpha-D-glucosamine + H2O = a UDP-3-O-[(3R)-3-hydroxyacyl]-alpha-D-glucosamine + acetate</text>
        <dbReference type="Rhea" id="RHEA:67816"/>
        <dbReference type="ChEBI" id="CHEBI:15377"/>
        <dbReference type="ChEBI" id="CHEBI:30089"/>
        <dbReference type="ChEBI" id="CHEBI:137740"/>
        <dbReference type="ChEBI" id="CHEBI:173225"/>
        <dbReference type="EC" id="3.5.1.108"/>
    </reaction>
</comment>
<dbReference type="Gene3D" id="3.30.230.20">
    <property type="entry name" value="lpxc deacetylase, domain 1"/>
    <property type="match status" value="1"/>
</dbReference>
<dbReference type="NCBIfam" id="TIGR00325">
    <property type="entry name" value="lpxC"/>
    <property type="match status" value="1"/>
</dbReference>
<dbReference type="EC" id="3.5.1.108" evidence="4"/>
<proteinExistence type="inferred from homology"/>
<dbReference type="AlphaFoldDB" id="A0AAV7G8U6"/>
<keyword evidence="10" id="KW-0443">Lipid metabolism</keyword>
<keyword evidence="7" id="KW-0479">Metal-binding</keyword>
<accession>A0AAV7G8U6</accession>
<comment type="pathway">
    <text evidence="2">Glycolipid biosynthesis; lipid IV(A) biosynthesis; lipid IV(A) from (3R)-3-hydroxytetradecanoyl-[acyl-carrier-protein] and UDP-N-acetyl-alpha-D-glucosamine: step 2/6.</text>
</comment>
<evidence type="ECO:0000256" key="9">
    <source>
        <dbReference type="ARBA" id="ARBA00022833"/>
    </source>
</evidence>
<dbReference type="GO" id="GO:2001289">
    <property type="term" value="P:lipid X metabolic process"/>
    <property type="evidence" value="ECO:0007669"/>
    <property type="project" value="UniProtKB-ARBA"/>
</dbReference>
<comment type="cofactor">
    <cofactor evidence="1">
        <name>Zn(2+)</name>
        <dbReference type="ChEBI" id="CHEBI:29105"/>
    </cofactor>
</comment>
<dbReference type="Proteomes" id="UP000775213">
    <property type="component" value="Unassembled WGS sequence"/>
</dbReference>
<dbReference type="Pfam" id="PF03331">
    <property type="entry name" value="LpxC"/>
    <property type="match status" value="1"/>
</dbReference>
<evidence type="ECO:0000256" key="8">
    <source>
        <dbReference type="ARBA" id="ARBA00022801"/>
    </source>
</evidence>